<feature type="domain" description="Signal transduction histidine kinase internal region" evidence="2">
    <location>
        <begin position="826"/>
        <end position="900"/>
    </location>
</feature>
<feature type="transmembrane region" description="Helical" evidence="1">
    <location>
        <begin position="781"/>
        <end position="802"/>
    </location>
</feature>
<dbReference type="PANTHER" id="PTHR34220">
    <property type="entry name" value="SENSOR HISTIDINE KINASE YPDA"/>
    <property type="match status" value="1"/>
</dbReference>
<feature type="transmembrane region" description="Helical" evidence="1">
    <location>
        <begin position="24"/>
        <end position="42"/>
    </location>
</feature>
<dbReference type="InterPro" id="IPR010559">
    <property type="entry name" value="Sig_transdc_His_kin_internal"/>
</dbReference>
<dbReference type="AlphaFoldDB" id="A0A5C6ZGZ5"/>
<comment type="caution">
    <text evidence="3">The sequence shown here is derived from an EMBL/GenBank/DDBJ whole genome shotgun (WGS) entry which is preliminary data.</text>
</comment>
<dbReference type="OrthoDB" id="9809670at2"/>
<reference evidence="3 4" key="1">
    <citation type="submission" date="2019-08" db="EMBL/GenBank/DDBJ databases">
        <title>Genomes of Subsaximicrobium wynnwilliamsii strains.</title>
        <authorList>
            <person name="Bowman J.P."/>
        </authorList>
    </citation>
    <scope>NUCLEOTIDE SEQUENCE [LARGE SCALE GENOMIC DNA]</scope>
    <source>
        <strain evidence="3 4">2-80-2</strain>
    </source>
</reference>
<dbReference type="RefSeq" id="WP_147087034.1">
    <property type="nucleotide sequence ID" value="NZ_VORM01000014.1"/>
</dbReference>
<dbReference type="Gene3D" id="2.130.10.10">
    <property type="entry name" value="YVTN repeat-like/Quinoprotein amine dehydrogenase"/>
    <property type="match status" value="3"/>
</dbReference>
<accession>A0A5C6ZGZ5</accession>
<dbReference type="EMBL" id="VORO01000014">
    <property type="protein sequence ID" value="TXD88442.1"/>
    <property type="molecule type" value="Genomic_DNA"/>
</dbReference>
<dbReference type="SUPFAM" id="SSF50998">
    <property type="entry name" value="Quinoprotein alcohol dehydrogenase-like"/>
    <property type="match status" value="2"/>
</dbReference>
<dbReference type="PANTHER" id="PTHR34220:SF7">
    <property type="entry name" value="SENSOR HISTIDINE KINASE YPDA"/>
    <property type="match status" value="1"/>
</dbReference>
<dbReference type="Proteomes" id="UP000321578">
    <property type="component" value="Unassembled WGS sequence"/>
</dbReference>
<dbReference type="InterPro" id="IPR013783">
    <property type="entry name" value="Ig-like_fold"/>
</dbReference>
<evidence type="ECO:0000259" key="2">
    <source>
        <dbReference type="Pfam" id="PF06580"/>
    </source>
</evidence>
<dbReference type="InterPro" id="IPR011047">
    <property type="entry name" value="Quinoprotein_ADH-like_sf"/>
</dbReference>
<dbReference type="Pfam" id="PF07494">
    <property type="entry name" value="Reg_prop"/>
    <property type="match status" value="1"/>
</dbReference>
<evidence type="ECO:0000313" key="3">
    <source>
        <dbReference type="EMBL" id="TXD88442.1"/>
    </source>
</evidence>
<keyword evidence="1" id="KW-1133">Transmembrane helix</keyword>
<keyword evidence="4" id="KW-1185">Reference proteome</keyword>
<evidence type="ECO:0000313" key="4">
    <source>
        <dbReference type="Proteomes" id="UP000321578"/>
    </source>
</evidence>
<proteinExistence type="predicted"/>
<dbReference type="Gene3D" id="2.60.40.10">
    <property type="entry name" value="Immunoglobulins"/>
    <property type="match status" value="1"/>
</dbReference>
<protein>
    <recommendedName>
        <fullName evidence="2">Signal transduction histidine kinase internal region domain-containing protein</fullName>
    </recommendedName>
</protein>
<keyword evidence="1" id="KW-0472">Membrane</keyword>
<keyword evidence="1" id="KW-0812">Transmembrane</keyword>
<organism evidence="3 4">
    <name type="scientific">Subsaximicrobium wynnwilliamsii</name>
    <dbReference type="NCBI Taxonomy" id="291179"/>
    <lineage>
        <taxon>Bacteria</taxon>
        <taxon>Pseudomonadati</taxon>
        <taxon>Bacteroidota</taxon>
        <taxon>Flavobacteriia</taxon>
        <taxon>Flavobacteriales</taxon>
        <taxon>Flavobacteriaceae</taxon>
        <taxon>Subsaximicrobium</taxon>
    </lineage>
</organism>
<name>A0A5C6ZGZ5_9FLAO</name>
<dbReference type="InterPro" id="IPR036890">
    <property type="entry name" value="HATPase_C_sf"/>
</dbReference>
<dbReference type="Gene3D" id="3.30.565.10">
    <property type="entry name" value="Histidine kinase-like ATPase, C-terminal domain"/>
    <property type="match status" value="1"/>
</dbReference>
<dbReference type="InterPro" id="IPR050640">
    <property type="entry name" value="Bact_2-comp_sensor_kinase"/>
</dbReference>
<dbReference type="GO" id="GO:0000155">
    <property type="term" value="F:phosphorelay sensor kinase activity"/>
    <property type="evidence" value="ECO:0007669"/>
    <property type="project" value="InterPro"/>
</dbReference>
<dbReference type="GO" id="GO:0016020">
    <property type="term" value="C:membrane"/>
    <property type="evidence" value="ECO:0007669"/>
    <property type="project" value="InterPro"/>
</dbReference>
<dbReference type="SUPFAM" id="SSF55874">
    <property type="entry name" value="ATPase domain of HSP90 chaperone/DNA topoisomerase II/histidine kinase"/>
    <property type="match status" value="1"/>
</dbReference>
<dbReference type="InterPro" id="IPR011110">
    <property type="entry name" value="Reg_prop"/>
</dbReference>
<evidence type="ECO:0000256" key="1">
    <source>
        <dbReference type="SAM" id="Phobius"/>
    </source>
</evidence>
<gene>
    <name evidence="3" type="ORF">ESY86_13075</name>
</gene>
<dbReference type="Pfam" id="PF06580">
    <property type="entry name" value="His_kinase"/>
    <property type="match status" value="1"/>
</dbReference>
<sequence>MNYFKSAPKIVSCMLIALSNLKQLLAYPIFIFFFGISVALQGQNEQLRAFTLEDGLPQSQVFDMVQDAKGYLWLGTQGGGLARFDGSEFKVFNTSNGLNSNYIHALKAMNDTLYVGTKRGLSVLLKTNFVSSPMPQINSFKSFGNKVYALTARGLYEISANLKPIKIKLTAALDQAHLNDLVFDGKQYWLASKSGLFKLSNLSEKTRTIKKMESNNFVALVFYEDNIFAATFNDGTFIFNPNHFEDALLMREPLRINTMSIQNSNALWVTTDSDGISIIDTETFRTTSTISTTNGLSVPHVRMVLKDQQSNLWIATSGGGFYKYFQNNFKHYDTSTGLKGNRIYAVHSTNDGLWLSNSEQGLSKIDPLGVHTILPPENFSEVKIKTLASDHNGNIWSGSDGRGLWFRETKTRDTILRDNSIIDELKQVTIPLKTVTDYVLNTETGFPYDWIRSLQIEKDTIWAATYSSGIVKFSFDSKTENFKIYKVFASAEGIADLYIMQIVPHKDQIWYATQNGHLGFIKNGKVTHLGLVLDQDVAINSMLFQNNTLYLGTAGKGIWWAELGDQLNFKKLKGAKPLSSDNCFQLIFDDQGYLWAGAERGVDKIELNPEHEITEVYHFSRDDGFLGMETCLNAVDKDARGHLWFGAIYGLTEFQPNEQTSISQKPKVFFDDVKVAYQSVDSINLQDWTNSAKVLKLQPDQTQVSFSYKSIDLNHPNDIEYRSKLNETEWSPWSKENTQNFSGLAYGSYEFTVVSRNSRWEESTPKRFSFYIDSPWYQKTIVQWAGAALILNILGILIWSYIRRLKRKNKAAQERLKLENHLLGLEQKALRLQMNPHFMFNVLNGIKAMAKTKPDKMNATIQSFATLLRETLINSRKELISLEEEMSSLQHYIEVEQLMAQKPFAFEMHLDSDYEAEAIQIPPMLIQPFVENAIRHGISKVEALGQLKLNFKTTEDLLYVTISDNGIGIYEAQKQKQKTDHQSMALKVTEERLASISGKNALQITELKNNDGSIKGTQIVLKIPLETDY</sequence>
<dbReference type="InterPro" id="IPR015943">
    <property type="entry name" value="WD40/YVTN_repeat-like_dom_sf"/>
</dbReference>